<keyword evidence="3" id="KW-0342">GTP-binding</keyword>
<gene>
    <name evidence="7" type="ORF">KP79_PYT01626</name>
</gene>
<dbReference type="Pfam" id="PF00047">
    <property type="entry name" value="ig"/>
    <property type="match status" value="1"/>
</dbReference>
<dbReference type="InterPro" id="IPR003599">
    <property type="entry name" value="Ig_sub"/>
</dbReference>
<feature type="domain" description="Ig-like" evidence="5">
    <location>
        <begin position="219"/>
        <end position="317"/>
    </location>
</feature>
<feature type="domain" description="Ig-like" evidence="5">
    <location>
        <begin position="454"/>
        <end position="566"/>
    </location>
</feature>
<dbReference type="GO" id="GO:0005525">
    <property type="term" value="F:GTP binding"/>
    <property type="evidence" value="ECO:0007669"/>
    <property type="project" value="UniProtKB-KW"/>
</dbReference>
<dbReference type="Gene3D" id="2.60.40.10">
    <property type="entry name" value="Immunoglobulins"/>
    <property type="match status" value="3"/>
</dbReference>
<proteinExistence type="inferred from homology"/>
<evidence type="ECO:0000256" key="4">
    <source>
        <dbReference type="SAM" id="MobiDB-lite"/>
    </source>
</evidence>
<dbReference type="SUPFAM" id="SSF48726">
    <property type="entry name" value="Immunoglobulin"/>
    <property type="match status" value="3"/>
</dbReference>
<dbReference type="Pfam" id="PF04548">
    <property type="entry name" value="AIG1"/>
    <property type="match status" value="1"/>
</dbReference>
<dbReference type="EMBL" id="NEDP02004617">
    <property type="protein sequence ID" value="OWF45035.1"/>
    <property type="molecule type" value="Genomic_DNA"/>
</dbReference>
<feature type="domain" description="AIG1-type G" evidence="6">
    <location>
        <begin position="656"/>
        <end position="858"/>
    </location>
</feature>
<dbReference type="STRING" id="6573.A0A210Q8I9"/>
<comment type="similarity">
    <text evidence="1">Belongs to the TRAFAC class TrmE-Era-EngA-EngB-Septin-like GTPase superfamily. AIG1/Toc34/Toc159-like paraseptin GTPase family. IAN subfamily.</text>
</comment>
<dbReference type="Proteomes" id="UP000242188">
    <property type="component" value="Unassembled WGS sequence"/>
</dbReference>
<evidence type="ECO:0000256" key="3">
    <source>
        <dbReference type="ARBA" id="ARBA00023134"/>
    </source>
</evidence>
<accession>A0A210Q8I9</accession>
<reference evidence="7 8" key="1">
    <citation type="journal article" date="2017" name="Nat. Ecol. Evol.">
        <title>Scallop genome provides insights into evolution of bilaterian karyotype and development.</title>
        <authorList>
            <person name="Wang S."/>
            <person name="Zhang J."/>
            <person name="Jiao W."/>
            <person name="Li J."/>
            <person name="Xun X."/>
            <person name="Sun Y."/>
            <person name="Guo X."/>
            <person name="Huan P."/>
            <person name="Dong B."/>
            <person name="Zhang L."/>
            <person name="Hu X."/>
            <person name="Sun X."/>
            <person name="Wang J."/>
            <person name="Zhao C."/>
            <person name="Wang Y."/>
            <person name="Wang D."/>
            <person name="Huang X."/>
            <person name="Wang R."/>
            <person name="Lv J."/>
            <person name="Li Y."/>
            <person name="Zhang Z."/>
            <person name="Liu B."/>
            <person name="Lu W."/>
            <person name="Hui Y."/>
            <person name="Liang J."/>
            <person name="Zhou Z."/>
            <person name="Hou R."/>
            <person name="Li X."/>
            <person name="Liu Y."/>
            <person name="Li H."/>
            <person name="Ning X."/>
            <person name="Lin Y."/>
            <person name="Zhao L."/>
            <person name="Xing Q."/>
            <person name="Dou J."/>
            <person name="Li Y."/>
            <person name="Mao J."/>
            <person name="Guo H."/>
            <person name="Dou H."/>
            <person name="Li T."/>
            <person name="Mu C."/>
            <person name="Jiang W."/>
            <person name="Fu Q."/>
            <person name="Fu X."/>
            <person name="Miao Y."/>
            <person name="Liu J."/>
            <person name="Yu Q."/>
            <person name="Li R."/>
            <person name="Liao H."/>
            <person name="Li X."/>
            <person name="Kong Y."/>
            <person name="Jiang Z."/>
            <person name="Chourrout D."/>
            <person name="Li R."/>
            <person name="Bao Z."/>
        </authorList>
    </citation>
    <scope>NUCLEOTIDE SEQUENCE [LARGE SCALE GENOMIC DNA]</scope>
    <source>
        <strain evidence="7 8">PY_sf001</strain>
    </source>
</reference>
<evidence type="ECO:0000259" key="6">
    <source>
        <dbReference type="PROSITE" id="PS51720"/>
    </source>
</evidence>
<dbReference type="PANTHER" id="PTHR10903:SF184">
    <property type="entry name" value="GTP-BINDING PROTEIN A"/>
    <property type="match status" value="1"/>
</dbReference>
<dbReference type="CDD" id="cd00096">
    <property type="entry name" value="Ig"/>
    <property type="match status" value="1"/>
</dbReference>
<dbReference type="SUPFAM" id="SSF52540">
    <property type="entry name" value="P-loop containing nucleoside triphosphate hydrolases"/>
    <property type="match status" value="1"/>
</dbReference>
<comment type="caution">
    <text evidence="7">The sequence shown here is derived from an EMBL/GenBank/DDBJ whole genome shotgun (WGS) entry which is preliminary data.</text>
</comment>
<dbReference type="FunFam" id="3.40.50.300:FF:000366">
    <property type="entry name" value="GTPase, IMAP family member 2"/>
    <property type="match status" value="1"/>
</dbReference>
<feature type="compositionally biased region" description="Low complexity" evidence="4">
    <location>
        <begin position="595"/>
        <end position="613"/>
    </location>
</feature>
<dbReference type="Gene3D" id="3.40.50.300">
    <property type="entry name" value="P-loop containing nucleotide triphosphate hydrolases"/>
    <property type="match status" value="1"/>
</dbReference>
<keyword evidence="2" id="KW-0547">Nucleotide-binding</keyword>
<dbReference type="SMART" id="SM00409">
    <property type="entry name" value="IG"/>
    <property type="match status" value="3"/>
</dbReference>
<feature type="domain" description="Ig-like" evidence="5">
    <location>
        <begin position="110"/>
        <end position="208"/>
    </location>
</feature>
<evidence type="ECO:0000313" key="8">
    <source>
        <dbReference type="Proteomes" id="UP000242188"/>
    </source>
</evidence>
<keyword evidence="8" id="KW-1185">Reference proteome</keyword>
<feature type="region of interest" description="Disordered" evidence="4">
    <location>
        <begin position="592"/>
        <end position="615"/>
    </location>
</feature>
<evidence type="ECO:0000313" key="7">
    <source>
        <dbReference type="EMBL" id="OWF45035.1"/>
    </source>
</evidence>
<dbReference type="InterPro" id="IPR007110">
    <property type="entry name" value="Ig-like_dom"/>
</dbReference>
<dbReference type="InterPro" id="IPR006703">
    <property type="entry name" value="G_AIG1"/>
</dbReference>
<dbReference type="InterPro" id="IPR027417">
    <property type="entry name" value="P-loop_NTPase"/>
</dbReference>
<dbReference type="SMART" id="SM00408">
    <property type="entry name" value="IGc2"/>
    <property type="match status" value="3"/>
</dbReference>
<dbReference type="InterPro" id="IPR036179">
    <property type="entry name" value="Ig-like_dom_sf"/>
</dbReference>
<dbReference type="PANTHER" id="PTHR10903">
    <property type="entry name" value="GTPASE, IMAP FAMILY MEMBER-RELATED"/>
    <property type="match status" value="1"/>
</dbReference>
<dbReference type="PROSITE" id="PS51720">
    <property type="entry name" value="G_AIG1"/>
    <property type="match status" value="1"/>
</dbReference>
<sequence>MATGFTRPPEILQLHKDMVQNLAELFSVKDKKWRNILNKVHMLNLLPQADIGEIETMFDLFIRLVEKKDNGITYGEYTSMRDILGFDNVFAEEIIDNYTGRIQACYKDVPTVEINTKTYSVTKGQHIVLKCELIKSTTSIVDVQWKRKAKGKCTFTDIEIDNKRYIGGSVKSPSLCITETREEDNEAIYICQAKNAAGTGKSDEIHVKITQPKQVKDVPIVEINTKPYSVTKGQHIVLKCELIKSTTSIVDVQWKRKAKGEGTFTDIEIDDKRYIGGSVKSPSLCITETREEDNEAIYVCHAKNAAGTGKSDEIHVIIKQPEQVKDPEKTFDGQWKNAMKMAETFIQPFGELKGFIATGDMDIRNIHVRFTVHEDKIYLKESLQEKIAAALCVDHRIVNIMLTRGCIIVSFDITGATHPLQTSALALAERFGTGLKDSSILLTDESGNPLQVQPDSVKLTMKDTADAAADVNWPIVSIDQAAFCVEIGNIAIFKSRLLTSTPIISVTWFRINKDDGTEHAIEIDSDKYFGGSVESPSLVIGDTTVEDEGCYVCLVENSYGVGKSFSTSLCVINSDNIDTFFAVLQAETLQKDSESTSSSKTTSDDSSTIQTITGKASPMTKNMAEMSMTENMSEIPVAENMSEMAVTDQYTSSGVENEYRIALIGRTGSAKSATGNNILGKKAFMSKMSSMTNRCEFHTAERFGKKLVVVDTPGLFDTALPNEDITKEIVKCIAMLAPGPHAFILVVQVGRITPEEQNTITHFSNVFGEEFFKYLIVLFTRKDDLENNGMTIHEYIKEVPDKLKDILQRCGYKYLAFDNSPRGRKTGADALELVEMVQDIVNETGKSYYSNEMFEKAEQEFQRRAEEFRLEEKKKIDKEQKKLQKDMETEQKIIEAQRTLSTIKS</sequence>
<dbReference type="AlphaFoldDB" id="A0A210Q8I9"/>
<dbReference type="PROSITE" id="PS50835">
    <property type="entry name" value="IG_LIKE"/>
    <property type="match status" value="3"/>
</dbReference>
<protein>
    <submittedName>
        <fullName evidence="7">GTPase IMAP family member 4</fullName>
    </submittedName>
</protein>
<dbReference type="InterPro" id="IPR013783">
    <property type="entry name" value="Ig-like_fold"/>
</dbReference>
<dbReference type="InterPro" id="IPR003598">
    <property type="entry name" value="Ig_sub2"/>
</dbReference>
<evidence type="ECO:0000256" key="2">
    <source>
        <dbReference type="ARBA" id="ARBA00022741"/>
    </source>
</evidence>
<dbReference type="InterPro" id="IPR045058">
    <property type="entry name" value="GIMA/IAN/Toc"/>
</dbReference>
<evidence type="ECO:0000259" key="5">
    <source>
        <dbReference type="PROSITE" id="PS50835"/>
    </source>
</evidence>
<evidence type="ECO:0000256" key="1">
    <source>
        <dbReference type="ARBA" id="ARBA00008535"/>
    </source>
</evidence>
<dbReference type="CDD" id="cd01852">
    <property type="entry name" value="AIG1"/>
    <property type="match status" value="1"/>
</dbReference>
<name>A0A210Q8I9_MIZYE</name>
<organism evidence="7 8">
    <name type="scientific">Mizuhopecten yessoensis</name>
    <name type="common">Japanese scallop</name>
    <name type="synonym">Patinopecten yessoensis</name>
    <dbReference type="NCBI Taxonomy" id="6573"/>
    <lineage>
        <taxon>Eukaryota</taxon>
        <taxon>Metazoa</taxon>
        <taxon>Spiralia</taxon>
        <taxon>Lophotrochozoa</taxon>
        <taxon>Mollusca</taxon>
        <taxon>Bivalvia</taxon>
        <taxon>Autobranchia</taxon>
        <taxon>Pteriomorphia</taxon>
        <taxon>Pectinida</taxon>
        <taxon>Pectinoidea</taxon>
        <taxon>Pectinidae</taxon>
        <taxon>Mizuhopecten</taxon>
    </lineage>
</organism>
<dbReference type="OrthoDB" id="431287at2759"/>
<dbReference type="InterPro" id="IPR013151">
    <property type="entry name" value="Immunoglobulin_dom"/>
</dbReference>